<evidence type="ECO:0000313" key="1">
    <source>
        <dbReference type="EMBL" id="RGS34600.1"/>
    </source>
</evidence>
<name>A0A3R6CTD8_9FIRM</name>
<sequence>MYPLYWTTSKEGIFMRYSYEFKMMCVELYHSGSYP</sequence>
<evidence type="ECO:0000313" key="4">
    <source>
        <dbReference type="Proteomes" id="UP000283295"/>
    </source>
</evidence>
<comment type="caution">
    <text evidence="3">The sequence shown here is derived from an EMBL/GenBank/DDBJ whole genome shotgun (WGS) entry which is preliminary data.</text>
</comment>
<dbReference type="EMBL" id="QRVK01000093">
    <property type="protein sequence ID" value="RGS34600.1"/>
    <property type="molecule type" value="Genomic_DNA"/>
</dbReference>
<dbReference type="AlphaFoldDB" id="A0A3R6CTD8"/>
<gene>
    <name evidence="3" type="ORF">DWX94_10805</name>
    <name evidence="2" type="ORF">DWX94_12985</name>
    <name evidence="1" type="ORF">DWX94_14530</name>
</gene>
<reference evidence="3 4" key="1">
    <citation type="submission" date="2018-08" db="EMBL/GenBank/DDBJ databases">
        <title>A genome reference for cultivated species of the human gut microbiota.</title>
        <authorList>
            <person name="Zou Y."/>
            <person name="Xue W."/>
            <person name="Luo G."/>
        </authorList>
    </citation>
    <scope>NUCLEOTIDE SEQUENCE [LARGE SCALE GENOMIC DNA]</scope>
    <source>
        <strain evidence="3 4">AF22-21</strain>
    </source>
</reference>
<feature type="non-terminal residue" evidence="3">
    <location>
        <position position="35"/>
    </location>
</feature>
<evidence type="ECO:0000313" key="3">
    <source>
        <dbReference type="EMBL" id="RGS39563.1"/>
    </source>
</evidence>
<evidence type="ECO:0000313" key="2">
    <source>
        <dbReference type="EMBL" id="RGS36590.1"/>
    </source>
</evidence>
<accession>A0A3R6CTD8</accession>
<protein>
    <submittedName>
        <fullName evidence="3">Helix-turn-helix domain-containing protein</fullName>
    </submittedName>
</protein>
<proteinExistence type="predicted"/>
<dbReference type="EMBL" id="QRVK01000032">
    <property type="protein sequence ID" value="RGS39563.1"/>
    <property type="molecule type" value="Genomic_DNA"/>
</dbReference>
<dbReference type="Proteomes" id="UP000283295">
    <property type="component" value="Unassembled WGS sequence"/>
</dbReference>
<dbReference type="EMBL" id="QRVK01000052">
    <property type="protein sequence ID" value="RGS36590.1"/>
    <property type="molecule type" value="Genomic_DNA"/>
</dbReference>
<organism evidence="3 4">
    <name type="scientific">Coprococcus eutactus</name>
    <dbReference type="NCBI Taxonomy" id="33043"/>
    <lineage>
        <taxon>Bacteria</taxon>
        <taxon>Bacillati</taxon>
        <taxon>Bacillota</taxon>
        <taxon>Clostridia</taxon>
        <taxon>Lachnospirales</taxon>
        <taxon>Lachnospiraceae</taxon>
        <taxon>Coprococcus</taxon>
    </lineage>
</organism>